<evidence type="ECO:0000313" key="3">
    <source>
        <dbReference type="Proteomes" id="UP000051155"/>
    </source>
</evidence>
<accession>A0A0R1PVN2</accession>
<dbReference type="PATRIC" id="fig|1423812.3.peg.1255"/>
<comment type="caution">
    <text evidence="2">The sequence shown here is derived from an EMBL/GenBank/DDBJ whole genome shotgun (WGS) entry which is preliminary data.</text>
</comment>
<keyword evidence="3" id="KW-1185">Reference proteome</keyword>
<name>A0A0R1PVN2_9LACO</name>
<dbReference type="AlphaFoldDB" id="A0A0R1PVN2"/>
<evidence type="ECO:0000313" key="2">
    <source>
        <dbReference type="EMBL" id="KRL36631.1"/>
    </source>
</evidence>
<keyword evidence="1" id="KW-0472">Membrane</keyword>
<sequence length="95" mass="11062">MHEFFGIDWTEWAALMGIVGAFITIVSAIVGFVFKYVIVAPFAGKVDSLTKSMDDLNSSMKNSDKRLTVFEKRLDDHDRRLDRHHEQIKYLKEKR</sequence>
<dbReference type="STRING" id="1423812.FD20_GL001175"/>
<dbReference type="OrthoDB" id="9842237at2"/>
<feature type="transmembrane region" description="Helical" evidence="1">
    <location>
        <begin position="12"/>
        <end position="38"/>
    </location>
</feature>
<protein>
    <submittedName>
        <fullName evidence="2">Uncharacterized protein</fullName>
    </submittedName>
</protein>
<dbReference type="RefSeq" id="WP_057738173.1">
    <property type="nucleotide sequence ID" value="NZ_AZEG01000024.1"/>
</dbReference>
<dbReference type="Proteomes" id="UP000051155">
    <property type="component" value="Unassembled WGS sequence"/>
</dbReference>
<gene>
    <name evidence="2" type="ORF">FD20_GL001175</name>
</gene>
<evidence type="ECO:0000256" key="1">
    <source>
        <dbReference type="SAM" id="Phobius"/>
    </source>
</evidence>
<keyword evidence="1" id="KW-1133">Transmembrane helix</keyword>
<reference evidence="2 3" key="1">
    <citation type="journal article" date="2015" name="Genome Announc.">
        <title>Expanding the biotechnology potential of lactobacilli through comparative genomics of 213 strains and associated genera.</title>
        <authorList>
            <person name="Sun Z."/>
            <person name="Harris H.M."/>
            <person name="McCann A."/>
            <person name="Guo C."/>
            <person name="Argimon S."/>
            <person name="Zhang W."/>
            <person name="Yang X."/>
            <person name="Jeffery I.B."/>
            <person name="Cooney J.C."/>
            <person name="Kagawa T.F."/>
            <person name="Liu W."/>
            <person name="Song Y."/>
            <person name="Salvetti E."/>
            <person name="Wrobel A."/>
            <person name="Rasinkangas P."/>
            <person name="Parkhill J."/>
            <person name="Rea M.C."/>
            <person name="O'Sullivan O."/>
            <person name="Ritari J."/>
            <person name="Douillard F.P."/>
            <person name="Paul Ross R."/>
            <person name="Yang R."/>
            <person name="Briner A.E."/>
            <person name="Felis G.E."/>
            <person name="de Vos W.M."/>
            <person name="Barrangou R."/>
            <person name="Klaenhammer T.R."/>
            <person name="Caufield P.W."/>
            <person name="Cui Y."/>
            <person name="Zhang H."/>
            <person name="O'Toole P.W."/>
        </authorList>
    </citation>
    <scope>NUCLEOTIDE SEQUENCE [LARGE SCALE GENOMIC DNA]</scope>
    <source>
        <strain evidence="2 3">DSM 19971</strain>
    </source>
</reference>
<proteinExistence type="predicted"/>
<dbReference type="EMBL" id="AZEG01000024">
    <property type="protein sequence ID" value="KRL36631.1"/>
    <property type="molecule type" value="Genomic_DNA"/>
</dbReference>
<keyword evidence="1" id="KW-0812">Transmembrane</keyword>
<organism evidence="2 3">
    <name type="scientific">Liquorilactobacillus uvarum DSM 19971</name>
    <dbReference type="NCBI Taxonomy" id="1423812"/>
    <lineage>
        <taxon>Bacteria</taxon>
        <taxon>Bacillati</taxon>
        <taxon>Bacillota</taxon>
        <taxon>Bacilli</taxon>
        <taxon>Lactobacillales</taxon>
        <taxon>Lactobacillaceae</taxon>
        <taxon>Liquorilactobacillus</taxon>
    </lineage>
</organism>